<dbReference type="AlphaFoldDB" id="A0A543G0N0"/>
<gene>
    <name evidence="1" type="ORF">BC670_0457</name>
</gene>
<dbReference type="Proteomes" id="UP000320773">
    <property type="component" value="Unassembled WGS sequence"/>
</dbReference>
<dbReference type="SUPFAM" id="SSF48452">
    <property type="entry name" value="TPR-like"/>
    <property type="match status" value="1"/>
</dbReference>
<comment type="caution">
    <text evidence="1">The sequence shown here is derived from an EMBL/GenBank/DDBJ whole genome shotgun (WGS) entry which is preliminary data.</text>
</comment>
<evidence type="ECO:0008006" key="3">
    <source>
        <dbReference type="Google" id="ProtNLM"/>
    </source>
</evidence>
<accession>A0A543G0N0</accession>
<protein>
    <recommendedName>
        <fullName evidence="3">Tetratricopeptide repeat protein</fullName>
    </recommendedName>
</protein>
<evidence type="ECO:0000313" key="1">
    <source>
        <dbReference type="EMBL" id="TQM39639.1"/>
    </source>
</evidence>
<reference evidence="1 2" key="1">
    <citation type="submission" date="2019-06" db="EMBL/GenBank/DDBJ databases">
        <title>Genomic Encyclopedia of Archaeal and Bacterial Type Strains, Phase II (KMG-II): from individual species to whole genera.</title>
        <authorList>
            <person name="Goeker M."/>
        </authorList>
    </citation>
    <scope>NUCLEOTIDE SEQUENCE [LARGE SCALE GENOMIC DNA]</scope>
    <source>
        <strain evidence="1 2">DSM 24789</strain>
    </source>
</reference>
<dbReference type="InterPro" id="IPR011990">
    <property type="entry name" value="TPR-like_helical_dom_sf"/>
</dbReference>
<evidence type="ECO:0000313" key="2">
    <source>
        <dbReference type="Proteomes" id="UP000320773"/>
    </source>
</evidence>
<sequence length="248" mass="27560">MKKIICTLLFSTIGFAQSGLVKPEAIKNEPAPAFNIEEHYANVYKIASSLGDIDQQIGALINVYAASQKDESLLGLSELYINKKNYVSALICVNSVKDSTTSSVKNVKAWTYKLGGNIPKSTKYFKELMATDKDKVNQNAFQVAVNDFEGNLLADAKKIIAEYKAKTKSDDMVNTTDRVSFYNVKLTAAWENLEGLILLAESSADANKMKEKKDKIVAYFDKAIALDPKFQLAIDNKTTFLKLFEPKK</sequence>
<organism evidence="1 2">
    <name type="scientific">Flavobacterium branchiophilum</name>
    <dbReference type="NCBI Taxonomy" id="55197"/>
    <lineage>
        <taxon>Bacteria</taxon>
        <taxon>Pseudomonadati</taxon>
        <taxon>Bacteroidota</taxon>
        <taxon>Flavobacteriia</taxon>
        <taxon>Flavobacteriales</taxon>
        <taxon>Flavobacteriaceae</taxon>
        <taxon>Flavobacterium</taxon>
    </lineage>
</organism>
<dbReference type="Gene3D" id="1.25.40.10">
    <property type="entry name" value="Tetratricopeptide repeat domain"/>
    <property type="match status" value="1"/>
</dbReference>
<dbReference type="RefSeq" id="WP_133063063.1">
    <property type="nucleotide sequence ID" value="NZ_VFPJ01000001.1"/>
</dbReference>
<dbReference type="EMBL" id="VFPJ01000001">
    <property type="protein sequence ID" value="TQM39639.1"/>
    <property type="molecule type" value="Genomic_DNA"/>
</dbReference>
<name>A0A543G0N0_9FLAO</name>
<proteinExistence type="predicted"/>